<keyword evidence="2" id="KW-0732">Signal</keyword>
<accession>A0ABS2GHI1</accession>
<evidence type="ECO:0000256" key="2">
    <source>
        <dbReference type="SAM" id="SignalP"/>
    </source>
</evidence>
<feature type="chain" id="PRO_5047367936" evidence="2">
    <location>
        <begin position="42"/>
        <end position="410"/>
    </location>
</feature>
<feature type="compositionally biased region" description="Low complexity" evidence="1">
    <location>
        <begin position="197"/>
        <end position="207"/>
    </location>
</feature>
<reference evidence="3 4" key="1">
    <citation type="journal article" date="2021" name="Sci. Rep.">
        <title>The distribution of antibiotic resistance genes in chicken gut microbiota commensals.</title>
        <authorList>
            <person name="Juricova H."/>
            <person name="Matiasovicova J."/>
            <person name="Kubasova T."/>
            <person name="Cejkova D."/>
            <person name="Rychlik I."/>
        </authorList>
    </citation>
    <scope>NUCLEOTIDE SEQUENCE [LARGE SCALE GENOMIC DNA]</scope>
    <source>
        <strain evidence="3 4">An537</strain>
    </source>
</reference>
<feature type="signal peptide" evidence="2">
    <location>
        <begin position="1"/>
        <end position="41"/>
    </location>
</feature>
<proteinExistence type="predicted"/>
<protein>
    <submittedName>
        <fullName evidence="3">Uncharacterized protein</fullName>
    </submittedName>
</protein>
<evidence type="ECO:0000313" key="3">
    <source>
        <dbReference type="EMBL" id="MBM6913295.1"/>
    </source>
</evidence>
<sequence length="410" mass="45425">MKQLHTSTVMKKRNLWSCKSKKLALAVTAAAIVSMGGHLYAADATGIQTGSKDISTPVTKTVSPTITTSGVSLTTIDGQVLPLPKGMTVTTVSYDGADKKTLQHMQTTVPPLLGDVPVKLKKLLNELAKVQSKTQYHQLRGEDKAGLHTAFVVEDLTDGNIMPLMDMAKEVVDDSMTDAQKGLATLTTTLEKERESAASPSSVAGASTKETTHKLTAEDYSRFIQRVKGLEQYVTTLRGDLDALWKLQPAYPQQYSPLGYYLAHKDYLNDKESPKTVDDAYKAYQLLDTGRNALVYLGEWYVDERDRGTIGEPMKEGERRAAQAGLDLLKNMHWHQYDINFGAPVQTALGKGFLSTQRGALEVDGFLFPLGLLTLERYEKDGITSMSVLTNDSDYEYWQQQMNELWQVKQ</sequence>
<evidence type="ECO:0000313" key="4">
    <source>
        <dbReference type="Proteomes" id="UP000707138"/>
    </source>
</evidence>
<dbReference type="Proteomes" id="UP000707138">
    <property type="component" value="Unassembled WGS sequence"/>
</dbReference>
<feature type="region of interest" description="Disordered" evidence="1">
    <location>
        <begin position="190"/>
        <end position="211"/>
    </location>
</feature>
<keyword evidence="4" id="KW-1185">Reference proteome</keyword>
<dbReference type="EMBL" id="JACJLA010000016">
    <property type="protein sequence ID" value="MBM6913295.1"/>
    <property type="molecule type" value="Genomic_DNA"/>
</dbReference>
<dbReference type="RefSeq" id="WP_205088239.1">
    <property type="nucleotide sequence ID" value="NZ_JACJLA010000016.1"/>
</dbReference>
<comment type="caution">
    <text evidence="3">The sequence shown here is derived from an EMBL/GenBank/DDBJ whole genome shotgun (WGS) entry which is preliminary data.</text>
</comment>
<organism evidence="3 4">
    <name type="scientific">Veillonella magna</name>
    <dbReference type="NCBI Taxonomy" id="464322"/>
    <lineage>
        <taxon>Bacteria</taxon>
        <taxon>Bacillati</taxon>
        <taxon>Bacillota</taxon>
        <taxon>Negativicutes</taxon>
        <taxon>Veillonellales</taxon>
        <taxon>Veillonellaceae</taxon>
        <taxon>Veillonella</taxon>
    </lineage>
</organism>
<gene>
    <name evidence="3" type="ORF">H6A01_08180</name>
</gene>
<evidence type="ECO:0000256" key="1">
    <source>
        <dbReference type="SAM" id="MobiDB-lite"/>
    </source>
</evidence>
<name>A0ABS2GHI1_9FIRM</name>